<accession>A0A5N4A1B9</accession>
<feature type="transmembrane region" description="Helical" evidence="3">
    <location>
        <begin position="73"/>
        <end position="92"/>
    </location>
</feature>
<keyword evidence="3" id="KW-0472">Membrane</keyword>
<name>A0A5N4A1B9_PHOPY</name>
<evidence type="ECO:0000313" key="6">
    <source>
        <dbReference type="EMBL" id="KAB0791123.1"/>
    </source>
</evidence>
<dbReference type="EMBL" id="VVIM01000011">
    <property type="protein sequence ID" value="KAB0791123.1"/>
    <property type="molecule type" value="Genomic_DNA"/>
</dbReference>
<dbReference type="PANTHER" id="PTHR15231">
    <property type="entry name" value="PHOSPHATIDYLINOSITOL N-ACETYLGLUCOSAMINYLTRANSFERASE SUBUNIT H"/>
    <property type="match status" value="1"/>
</dbReference>
<proteinExistence type="inferred from homology"/>
<sequence>MPISPKCTYVSRSKNIQGREIILHITQHDKITEITVKYASTNFIHRQLVTLSASALFIHILMVFQFINLTVFINILCLLIFYGYILLTSVHFEKVIIVENLGYQFEEHYNYGRSVRFVSWDNVKSVFINEVLSKQRVLYILAVLVSDDTKTVNNIIPLFKKIMPRLQCLEFIYRHIEHLHN</sequence>
<organism evidence="6 7">
    <name type="scientific">Photinus pyralis</name>
    <name type="common">Common eastern firefly</name>
    <name type="synonym">Lampyris pyralis</name>
    <dbReference type="NCBI Taxonomy" id="7054"/>
    <lineage>
        <taxon>Eukaryota</taxon>
        <taxon>Metazoa</taxon>
        <taxon>Ecdysozoa</taxon>
        <taxon>Arthropoda</taxon>
        <taxon>Hexapoda</taxon>
        <taxon>Insecta</taxon>
        <taxon>Pterygota</taxon>
        <taxon>Neoptera</taxon>
        <taxon>Endopterygota</taxon>
        <taxon>Coleoptera</taxon>
        <taxon>Polyphaga</taxon>
        <taxon>Elateriformia</taxon>
        <taxon>Elateroidea</taxon>
        <taxon>Lampyridae</taxon>
        <taxon>Lampyrinae</taxon>
        <taxon>Photinus</taxon>
    </lineage>
</organism>
<reference evidence="6 7" key="1">
    <citation type="journal article" date="2018" name="Elife">
        <title>Firefly genomes illuminate parallel origins of bioluminescence in beetles.</title>
        <authorList>
            <person name="Fallon T.R."/>
            <person name="Lower S.E."/>
            <person name="Chang C.H."/>
            <person name="Bessho-Uehara M."/>
            <person name="Martin G.J."/>
            <person name="Bewick A.J."/>
            <person name="Behringer M."/>
            <person name="Debat H.J."/>
            <person name="Wong I."/>
            <person name="Day J.C."/>
            <person name="Suvorov A."/>
            <person name="Silva C.J."/>
            <person name="Stanger-Hall K.F."/>
            <person name="Hall D.W."/>
            <person name="Schmitz R.J."/>
            <person name="Nelson D.R."/>
            <person name="Lewis S.M."/>
            <person name="Shigenobu S."/>
            <person name="Bybee S.M."/>
            <person name="Larracuente A.M."/>
            <person name="Oba Y."/>
            <person name="Weng J.K."/>
        </authorList>
    </citation>
    <scope>NUCLEOTIDE SEQUENCE [LARGE SCALE GENOMIC DNA]</scope>
    <source>
        <strain evidence="6">1611_PpyrPB1</strain>
        <tissue evidence="6">Whole body</tissue>
    </source>
</reference>
<evidence type="ECO:0000256" key="2">
    <source>
        <dbReference type="ARBA" id="ARBA00009610"/>
    </source>
</evidence>
<keyword evidence="3" id="KW-1133">Transmembrane helix</keyword>
<dbReference type="EMBL" id="VVIM01001083">
    <property type="protein sequence ID" value="KAB0790584.1"/>
    <property type="molecule type" value="Genomic_DNA"/>
</dbReference>
<dbReference type="InterPro" id="IPR044215">
    <property type="entry name" value="PIG-H"/>
</dbReference>
<evidence type="ECO:0000313" key="7">
    <source>
        <dbReference type="Proteomes" id="UP000327044"/>
    </source>
</evidence>
<evidence type="ECO:0000256" key="1">
    <source>
        <dbReference type="ARBA" id="ARBA00004687"/>
    </source>
</evidence>
<comment type="caution">
    <text evidence="6">The sequence shown here is derived from an EMBL/GenBank/DDBJ whole genome shotgun (WGS) entry which is preliminary data.</text>
</comment>
<dbReference type="Pfam" id="PF10181">
    <property type="entry name" value="PIG-H"/>
    <property type="match status" value="1"/>
</dbReference>
<dbReference type="GO" id="GO:0006506">
    <property type="term" value="P:GPI anchor biosynthetic process"/>
    <property type="evidence" value="ECO:0007669"/>
    <property type="project" value="UniProtKB-UniPathway"/>
</dbReference>
<evidence type="ECO:0000256" key="3">
    <source>
        <dbReference type="SAM" id="Phobius"/>
    </source>
</evidence>
<protein>
    <recommendedName>
        <fullName evidence="4">Phosphatidylinositol N-acetylglucosaminyltransferase subunit H conserved domain-containing protein</fullName>
    </recommendedName>
</protein>
<dbReference type="InterPro" id="IPR019328">
    <property type="entry name" value="PIGH-H_dom"/>
</dbReference>
<comment type="pathway">
    <text evidence="1">Glycolipid biosynthesis; glycosylphosphatidylinositol-anchor biosynthesis.</text>
</comment>
<comment type="similarity">
    <text evidence="2">Belongs to the PIGH family.</text>
</comment>
<dbReference type="PANTHER" id="PTHR15231:SF1">
    <property type="entry name" value="PHOSPHATIDYLINOSITOL N-ACETYLGLUCOSAMINYLTRANSFERASE SUBUNIT H"/>
    <property type="match status" value="1"/>
</dbReference>
<feature type="transmembrane region" description="Helical" evidence="3">
    <location>
        <begin position="48"/>
        <end position="67"/>
    </location>
</feature>
<dbReference type="AlphaFoldDB" id="A0A5N4A1B9"/>
<dbReference type="OrthoDB" id="6256716at2759"/>
<evidence type="ECO:0000259" key="4">
    <source>
        <dbReference type="Pfam" id="PF10181"/>
    </source>
</evidence>
<dbReference type="Proteomes" id="UP000327044">
    <property type="component" value="Unassembled WGS sequence"/>
</dbReference>
<reference evidence="6" key="2">
    <citation type="submission" date="2019-08" db="EMBL/GenBank/DDBJ databases">
        <authorList>
            <consortium name="Photinus pyralis genome working group"/>
            <person name="Fallon T.R."/>
            <person name="Sander Lower S.E."/>
            <person name="Weng J.-K."/>
        </authorList>
    </citation>
    <scope>NUCLEOTIDE SEQUENCE</scope>
    <source>
        <strain evidence="6">1611_PpyrPB1</strain>
        <tissue evidence="6">Whole body</tissue>
    </source>
</reference>
<dbReference type="GO" id="GO:0000506">
    <property type="term" value="C:glycosylphosphatidylinositol-N-acetylglucosaminyltransferase (GPI-GnT) complex"/>
    <property type="evidence" value="ECO:0007669"/>
    <property type="project" value="InterPro"/>
</dbReference>
<dbReference type="InParanoid" id="A0A5N4A1B9"/>
<keyword evidence="7" id="KW-1185">Reference proteome</keyword>
<feature type="domain" description="Phosphatidylinositol N-acetylglucosaminyltransferase subunit H conserved" evidence="4">
    <location>
        <begin position="95"/>
        <end position="159"/>
    </location>
</feature>
<evidence type="ECO:0000313" key="5">
    <source>
        <dbReference type="EMBL" id="KAB0790584.1"/>
    </source>
</evidence>
<keyword evidence="3" id="KW-0812">Transmembrane</keyword>
<gene>
    <name evidence="6" type="ORF">PPYR_02923</name>
    <name evidence="5" type="ORF">PPYR_15009</name>
</gene>
<dbReference type="UniPathway" id="UPA00196"/>